<gene>
    <name evidence="1" type="ORF">HPG69_001602</name>
</gene>
<accession>A0A7J7FG24</accession>
<dbReference type="Proteomes" id="UP000551758">
    <property type="component" value="Unassembled WGS sequence"/>
</dbReference>
<keyword evidence="2" id="KW-1185">Reference proteome</keyword>
<feature type="non-terminal residue" evidence="1">
    <location>
        <position position="66"/>
    </location>
</feature>
<dbReference type="AlphaFoldDB" id="A0A7J7FG24"/>
<evidence type="ECO:0000313" key="1">
    <source>
        <dbReference type="EMBL" id="KAF5926969.1"/>
    </source>
</evidence>
<proteinExistence type="predicted"/>
<dbReference type="EMBL" id="JACDTQ010000745">
    <property type="protein sequence ID" value="KAF5926969.1"/>
    <property type="molecule type" value="Genomic_DNA"/>
</dbReference>
<reference evidence="1 2" key="1">
    <citation type="journal article" date="2020" name="Mol. Biol. Evol.">
        <title>Interspecific Gene Flow and the Evolution of Specialization in Black and White Rhinoceros.</title>
        <authorList>
            <person name="Moodley Y."/>
            <person name="Westbury M.V."/>
            <person name="Russo I.M."/>
            <person name="Gopalakrishnan S."/>
            <person name="Rakotoarivelo A."/>
            <person name="Olsen R.A."/>
            <person name="Prost S."/>
            <person name="Tunstall T."/>
            <person name="Ryder O.A."/>
            <person name="Dalen L."/>
            <person name="Bruford M.W."/>
        </authorList>
    </citation>
    <scope>NUCLEOTIDE SEQUENCE [LARGE SCALE GENOMIC DNA]</scope>
    <source>
        <strain evidence="1">SBR-YM</strain>
        <tissue evidence="1">Skin</tissue>
    </source>
</reference>
<comment type="caution">
    <text evidence="1">The sequence shown here is derived from an EMBL/GenBank/DDBJ whole genome shotgun (WGS) entry which is preliminary data.</text>
</comment>
<name>A0A7J7FG24_DICBM</name>
<evidence type="ECO:0000313" key="2">
    <source>
        <dbReference type="Proteomes" id="UP000551758"/>
    </source>
</evidence>
<sequence length="66" mass="7519">AYSAHGHMTPPGPLARVIRKSPERIAEKYMQDLSGIISQIFLHQLLTSFLTYKDCKQNMDTKNTIL</sequence>
<organism evidence="1 2">
    <name type="scientific">Diceros bicornis minor</name>
    <name type="common">South-central black rhinoceros</name>
    <dbReference type="NCBI Taxonomy" id="77932"/>
    <lineage>
        <taxon>Eukaryota</taxon>
        <taxon>Metazoa</taxon>
        <taxon>Chordata</taxon>
        <taxon>Craniata</taxon>
        <taxon>Vertebrata</taxon>
        <taxon>Euteleostomi</taxon>
        <taxon>Mammalia</taxon>
        <taxon>Eutheria</taxon>
        <taxon>Laurasiatheria</taxon>
        <taxon>Perissodactyla</taxon>
        <taxon>Rhinocerotidae</taxon>
        <taxon>Diceros</taxon>
    </lineage>
</organism>
<protein>
    <submittedName>
        <fullName evidence="1">Uncharacterized protein</fullName>
    </submittedName>
</protein>